<evidence type="ECO:0000313" key="2">
    <source>
        <dbReference type="Proteomes" id="UP000265520"/>
    </source>
</evidence>
<organism evidence="1 2">
    <name type="scientific">Trifolium medium</name>
    <dbReference type="NCBI Taxonomy" id="97028"/>
    <lineage>
        <taxon>Eukaryota</taxon>
        <taxon>Viridiplantae</taxon>
        <taxon>Streptophyta</taxon>
        <taxon>Embryophyta</taxon>
        <taxon>Tracheophyta</taxon>
        <taxon>Spermatophyta</taxon>
        <taxon>Magnoliopsida</taxon>
        <taxon>eudicotyledons</taxon>
        <taxon>Gunneridae</taxon>
        <taxon>Pentapetalae</taxon>
        <taxon>rosids</taxon>
        <taxon>fabids</taxon>
        <taxon>Fabales</taxon>
        <taxon>Fabaceae</taxon>
        <taxon>Papilionoideae</taxon>
        <taxon>50 kb inversion clade</taxon>
        <taxon>NPAAA clade</taxon>
        <taxon>Hologalegina</taxon>
        <taxon>IRL clade</taxon>
        <taxon>Trifolieae</taxon>
        <taxon>Trifolium</taxon>
    </lineage>
</organism>
<proteinExistence type="predicted"/>
<keyword evidence="2" id="KW-1185">Reference proteome</keyword>
<feature type="non-terminal residue" evidence="1">
    <location>
        <position position="1"/>
    </location>
</feature>
<gene>
    <name evidence="1" type="ORF">A2U01_0022641</name>
</gene>
<protein>
    <submittedName>
        <fullName evidence="1">Uncharacterized protein</fullName>
    </submittedName>
</protein>
<comment type="caution">
    <text evidence="1">The sequence shown here is derived from an EMBL/GenBank/DDBJ whole genome shotgun (WGS) entry which is preliminary data.</text>
</comment>
<dbReference type="AlphaFoldDB" id="A0A392NQF3"/>
<dbReference type="EMBL" id="LXQA010046612">
    <property type="protein sequence ID" value="MCI01614.1"/>
    <property type="molecule type" value="Genomic_DNA"/>
</dbReference>
<evidence type="ECO:0000313" key="1">
    <source>
        <dbReference type="EMBL" id="MCI01614.1"/>
    </source>
</evidence>
<sequence>DELAFDSEPERNLRLKTAREKAAMVDLKPPSKCAIEKKEEERKREKMEFELFKKWFKRMGITMEEAYKAYLEEIRELEEEELFSKLPPNINLMPLALAEKYNIGRMKTSSKMELLLANKSVVNACGMIEDVIVKVVDWHFQ</sequence>
<name>A0A392NQF3_9FABA</name>
<dbReference type="Proteomes" id="UP000265520">
    <property type="component" value="Unassembled WGS sequence"/>
</dbReference>
<reference evidence="1 2" key="1">
    <citation type="journal article" date="2018" name="Front. Plant Sci.">
        <title>Red Clover (Trifolium pratense) and Zigzag Clover (T. medium) - A Picture of Genomic Similarities and Differences.</title>
        <authorList>
            <person name="Dluhosova J."/>
            <person name="Istvanek J."/>
            <person name="Nedelnik J."/>
            <person name="Repkova J."/>
        </authorList>
    </citation>
    <scope>NUCLEOTIDE SEQUENCE [LARGE SCALE GENOMIC DNA]</scope>
    <source>
        <strain evidence="2">cv. 10/8</strain>
        <tissue evidence="1">Leaf</tissue>
    </source>
</reference>
<accession>A0A392NQF3</accession>